<dbReference type="HOGENOM" id="CLU_1209437_0_0_1"/>
<feature type="signal peptide" evidence="2">
    <location>
        <begin position="1"/>
        <end position="21"/>
    </location>
</feature>
<keyword evidence="1" id="KW-0472">Membrane</keyword>
<reference evidence="4" key="1">
    <citation type="journal article" date="2002" name="Science">
        <title>The draft genome of Ciona intestinalis: insights into chordate and vertebrate origins.</title>
        <authorList>
            <person name="Dehal P."/>
            <person name="Satou Y."/>
            <person name="Campbell R.K."/>
            <person name="Chapman J."/>
            <person name="Degnan B."/>
            <person name="De Tomaso A."/>
            <person name="Davidson B."/>
            <person name="Di Gregorio A."/>
            <person name="Gelpke M."/>
            <person name="Goodstein D.M."/>
            <person name="Harafuji N."/>
            <person name="Hastings K.E."/>
            <person name="Ho I."/>
            <person name="Hotta K."/>
            <person name="Huang W."/>
            <person name="Kawashima T."/>
            <person name="Lemaire P."/>
            <person name="Martinez D."/>
            <person name="Meinertzhagen I.A."/>
            <person name="Necula S."/>
            <person name="Nonaka M."/>
            <person name="Putnam N."/>
            <person name="Rash S."/>
            <person name="Saiga H."/>
            <person name="Satake M."/>
            <person name="Terry A."/>
            <person name="Yamada L."/>
            <person name="Wang H.G."/>
            <person name="Awazu S."/>
            <person name="Azumi K."/>
            <person name="Boore J."/>
            <person name="Branno M."/>
            <person name="Chin-Bow S."/>
            <person name="DeSantis R."/>
            <person name="Doyle S."/>
            <person name="Francino P."/>
            <person name="Keys D.N."/>
            <person name="Haga S."/>
            <person name="Hayashi H."/>
            <person name="Hino K."/>
            <person name="Imai K.S."/>
            <person name="Inaba K."/>
            <person name="Kano S."/>
            <person name="Kobayashi K."/>
            <person name="Kobayashi M."/>
            <person name="Lee B.I."/>
            <person name="Makabe K.W."/>
            <person name="Manohar C."/>
            <person name="Matassi G."/>
            <person name="Medina M."/>
            <person name="Mochizuki Y."/>
            <person name="Mount S."/>
            <person name="Morishita T."/>
            <person name="Miura S."/>
            <person name="Nakayama A."/>
            <person name="Nishizaka S."/>
            <person name="Nomoto H."/>
            <person name="Ohta F."/>
            <person name="Oishi K."/>
            <person name="Rigoutsos I."/>
            <person name="Sano M."/>
            <person name="Sasaki A."/>
            <person name="Sasakura Y."/>
            <person name="Shoguchi E."/>
            <person name="Shin-i T."/>
            <person name="Spagnuolo A."/>
            <person name="Stainier D."/>
            <person name="Suzuki M.M."/>
            <person name="Tassy O."/>
            <person name="Takatori N."/>
            <person name="Tokuoka M."/>
            <person name="Yagi K."/>
            <person name="Yoshizaki F."/>
            <person name="Wada S."/>
            <person name="Zhang C."/>
            <person name="Hyatt P.D."/>
            <person name="Larimer F."/>
            <person name="Detter C."/>
            <person name="Doggett N."/>
            <person name="Glavina T."/>
            <person name="Hawkins T."/>
            <person name="Richardson P."/>
            <person name="Lucas S."/>
            <person name="Kohara Y."/>
            <person name="Levine M."/>
            <person name="Satoh N."/>
            <person name="Rokhsar D.S."/>
        </authorList>
    </citation>
    <scope>NUCLEOTIDE SEQUENCE [LARGE SCALE GENOMIC DNA]</scope>
</reference>
<keyword evidence="4" id="KW-1185">Reference proteome</keyword>
<dbReference type="Proteomes" id="UP000008144">
    <property type="component" value="Chromosome 14"/>
</dbReference>
<feature type="chain" id="PRO_5014089955" evidence="2">
    <location>
        <begin position="22"/>
        <end position="229"/>
    </location>
</feature>
<accession>A0A1W3JFQ9</accession>
<organism evidence="3 4">
    <name type="scientific">Ciona intestinalis</name>
    <name type="common">Transparent sea squirt</name>
    <name type="synonym">Ascidia intestinalis</name>
    <dbReference type="NCBI Taxonomy" id="7719"/>
    <lineage>
        <taxon>Eukaryota</taxon>
        <taxon>Metazoa</taxon>
        <taxon>Chordata</taxon>
        <taxon>Tunicata</taxon>
        <taxon>Ascidiacea</taxon>
        <taxon>Phlebobranchia</taxon>
        <taxon>Cionidae</taxon>
        <taxon>Ciona</taxon>
    </lineage>
</organism>
<proteinExistence type="predicted"/>
<name>F6RQY8_CIOIN</name>
<accession>F6RQY8</accession>
<protein>
    <submittedName>
        <fullName evidence="3">Uncharacterized LOC104266412</fullName>
    </submittedName>
</protein>
<sequence>MRLAIFTLLICVVDICMSVEADEFPENHTDDILHKIAGKMLGNDGDENGFDEEEFSGSGDFNDIASGDYIDITPNRTDCHRGRNGTIEVSTSNQTEGRERIGCVQNKKESWSGPVNSPNVLDTELAEILGNTTVDKKTLDLLTEDIENITSGVVSINRTNLREDKLKINVIVEAANNNTGLMLVLLMFILLAMFLMLVYYKGWIGCPSAVLDKVPYKSYKYAPLDPHVA</sequence>
<evidence type="ECO:0000313" key="3">
    <source>
        <dbReference type="Ensembl" id="ENSCINP00000013134.3"/>
    </source>
</evidence>
<keyword evidence="1" id="KW-1133">Transmembrane helix</keyword>
<keyword evidence="2" id="KW-0732">Signal</keyword>
<feature type="transmembrane region" description="Helical" evidence="1">
    <location>
        <begin position="180"/>
        <end position="200"/>
    </location>
</feature>
<dbReference type="RefSeq" id="XP_009860834.1">
    <property type="nucleotide sequence ID" value="XM_009862532.3"/>
</dbReference>
<dbReference type="InParanoid" id="F6RQY8"/>
<evidence type="ECO:0000256" key="1">
    <source>
        <dbReference type="SAM" id="Phobius"/>
    </source>
</evidence>
<dbReference type="GeneID" id="104266412"/>
<dbReference type="EMBL" id="EAAA01001263">
    <property type="status" value="NOT_ANNOTATED_CDS"/>
    <property type="molecule type" value="Genomic_DNA"/>
</dbReference>
<keyword evidence="1" id="KW-0812">Transmembrane</keyword>
<evidence type="ECO:0000313" key="4">
    <source>
        <dbReference type="Proteomes" id="UP000008144"/>
    </source>
</evidence>
<dbReference type="AlphaFoldDB" id="F6RQY8"/>
<gene>
    <name evidence="3" type="primary">LOC104266412</name>
</gene>
<reference evidence="3" key="3">
    <citation type="submission" date="2025-08" db="UniProtKB">
        <authorList>
            <consortium name="Ensembl"/>
        </authorList>
    </citation>
    <scope>IDENTIFICATION</scope>
</reference>
<dbReference type="Ensembl" id="ENSCINT00000013134.3">
    <property type="protein sequence ID" value="ENSCINP00000013134.3"/>
    <property type="gene ID" value="ENSCING00000014448.2"/>
</dbReference>
<evidence type="ECO:0000256" key="2">
    <source>
        <dbReference type="SAM" id="SignalP"/>
    </source>
</evidence>
<reference evidence="3" key="2">
    <citation type="journal article" date="2008" name="Genome Biol.">
        <title>Improved genome assembly and evidence-based global gene model set for the chordate Ciona intestinalis: new insight into intron and operon populations.</title>
        <authorList>
            <person name="Satou Y."/>
            <person name="Mineta K."/>
            <person name="Ogasawara M."/>
            <person name="Sasakura Y."/>
            <person name="Shoguchi E."/>
            <person name="Ueno K."/>
            <person name="Yamada L."/>
            <person name="Matsumoto J."/>
            <person name="Wasserscheid J."/>
            <person name="Dewar K."/>
            <person name="Wiley G.B."/>
            <person name="Macmil S.L."/>
            <person name="Roe B.A."/>
            <person name="Zeller R.W."/>
            <person name="Hastings K.E."/>
            <person name="Lemaire P."/>
            <person name="Lindquist E."/>
            <person name="Endo T."/>
            <person name="Hotta K."/>
            <person name="Inaba K."/>
        </authorList>
    </citation>
    <scope>NUCLEOTIDE SEQUENCE [LARGE SCALE GENOMIC DNA]</scope>
    <source>
        <strain evidence="3">wild type</strain>
    </source>
</reference>
<reference evidence="3" key="4">
    <citation type="submission" date="2025-09" db="UniProtKB">
        <authorList>
            <consortium name="Ensembl"/>
        </authorList>
    </citation>
    <scope>IDENTIFICATION</scope>
</reference>
<dbReference type="KEGG" id="cin:104266412"/>